<protein>
    <submittedName>
        <fullName evidence="1">Uncharacterized protein</fullName>
    </submittedName>
</protein>
<organism evidence="1 2">
    <name type="scientific">Schistosoma mattheei</name>
    <dbReference type="NCBI Taxonomy" id="31246"/>
    <lineage>
        <taxon>Eukaryota</taxon>
        <taxon>Metazoa</taxon>
        <taxon>Spiralia</taxon>
        <taxon>Lophotrochozoa</taxon>
        <taxon>Platyhelminthes</taxon>
        <taxon>Trematoda</taxon>
        <taxon>Digenea</taxon>
        <taxon>Strigeidida</taxon>
        <taxon>Schistosomatoidea</taxon>
        <taxon>Schistosomatidae</taxon>
        <taxon>Schistosoma</taxon>
    </lineage>
</organism>
<sequence length="51" mass="5424">MMTNAFSSLLPKKQINSDVFLNEHAGCDGCVTRIAVWDTGIDPTAAGLQVS</sequence>
<evidence type="ECO:0000313" key="2">
    <source>
        <dbReference type="Proteomes" id="UP000269396"/>
    </source>
</evidence>
<proteinExistence type="predicted"/>
<gene>
    <name evidence="1" type="ORF">SMTD_LOCUS4171</name>
</gene>
<reference evidence="1 2" key="1">
    <citation type="submission" date="2018-11" db="EMBL/GenBank/DDBJ databases">
        <authorList>
            <consortium name="Pathogen Informatics"/>
        </authorList>
    </citation>
    <scope>NUCLEOTIDE SEQUENCE [LARGE SCALE GENOMIC DNA]</scope>
    <source>
        <strain>Denwood</strain>
        <strain evidence="2">Zambia</strain>
    </source>
</reference>
<evidence type="ECO:0000313" key="1">
    <source>
        <dbReference type="EMBL" id="VDP03594.1"/>
    </source>
</evidence>
<dbReference type="Proteomes" id="UP000269396">
    <property type="component" value="Unassembled WGS sequence"/>
</dbReference>
<name>A0A183NPY5_9TREM</name>
<accession>A0A183NPY5</accession>
<dbReference type="AlphaFoldDB" id="A0A183NPY5"/>
<keyword evidence="2" id="KW-1185">Reference proteome</keyword>
<dbReference type="EMBL" id="UZAL01010403">
    <property type="protein sequence ID" value="VDP03594.1"/>
    <property type="molecule type" value="Genomic_DNA"/>
</dbReference>
<dbReference type="STRING" id="31246.A0A183NPY5"/>